<dbReference type="GO" id="GO:0005737">
    <property type="term" value="C:cytoplasm"/>
    <property type="evidence" value="ECO:0007669"/>
    <property type="project" value="UniProtKB-SubCell"/>
</dbReference>
<keyword evidence="11" id="KW-0963">Cytoplasm</keyword>
<evidence type="ECO:0000313" key="15">
    <source>
        <dbReference type="EMBL" id="MBU3827113.1"/>
    </source>
</evidence>
<dbReference type="Gene3D" id="1.10.3120.10">
    <property type="entry name" value="Trigger factor, C-terminal domain"/>
    <property type="match status" value="1"/>
</dbReference>
<name>A0A9E2KPW6_9GAMM</name>
<dbReference type="FunFam" id="3.10.50.40:FF:000001">
    <property type="entry name" value="Trigger factor"/>
    <property type="match status" value="1"/>
</dbReference>
<dbReference type="Gene3D" id="3.30.70.1050">
    <property type="entry name" value="Trigger factor ribosome-binding domain"/>
    <property type="match status" value="1"/>
</dbReference>
<dbReference type="AlphaFoldDB" id="A0A9E2KPW6"/>
<dbReference type="InterPro" id="IPR008880">
    <property type="entry name" value="Trigger_fac_C"/>
</dbReference>
<evidence type="ECO:0000256" key="7">
    <source>
        <dbReference type="ARBA" id="ARBA00023186"/>
    </source>
</evidence>
<reference evidence="15" key="1">
    <citation type="journal article" date="2021" name="PeerJ">
        <title>Extensive microbial diversity within the chicken gut microbiome revealed by metagenomics and culture.</title>
        <authorList>
            <person name="Gilroy R."/>
            <person name="Ravi A."/>
            <person name="Getino M."/>
            <person name="Pursley I."/>
            <person name="Horton D.L."/>
            <person name="Alikhan N.F."/>
            <person name="Baker D."/>
            <person name="Gharbi K."/>
            <person name="Hall N."/>
            <person name="Watson M."/>
            <person name="Adriaenssens E.M."/>
            <person name="Foster-Nyarko E."/>
            <person name="Jarju S."/>
            <person name="Secka A."/>
            <person name="Antonio M."/>
            <person name="Oren A."/>
            <person name="Chaudhuri R.R."/>
            <person name="La Ragione R."/>
            <person name="Hildebrand F."/>
            <person name="Pallen M.J."/>
        </authorList>
    </citation>
    <scope>NUCLEOTIDE SEQUENCE</scope>
    <source>
        <strain evidence="15">687</strain>
    </source>
</reference>
<dbReference type="GO" id="GO:0003755">
    <property type="term" value="F:peptidyl-prolyl cis-trans isomerase activity"/>
    <property type="evidence" value="ECO:0007669"/>
    <property type="project" value="UniProtKB-UniRule"/>
</dbReference>
<dbReference type="InterPro" id="IPR037041">
    <property type="entry name" value="Trigger_fac_C_sf"/>
</dbReference>
<evidence type="ECO:0000256" key="8">
    <source>
        <dbReference type="ARBA" id="ARBA00023235"/>
    </source>
</evidence>
<dbReference type="GO" id="GO:0051301">
    <property type="term" value="P:cell division"/>
    <property type="evidence" value="ECO:0007669"/>
    <property type="project" value="UniProtKB-KW"/>
</dbReference>
<keyword evidence="7 11" id="KW-0143">Chaperone</keyword>
<keyword evidence="6 11" id="KW-0697">Rotamase</keyword>
<dbReference type="GO" id="GO:0043022">
    <property type="term" value="F:ribosome binding"/>
    <property type="evidence" value="ECO:0007669"/>
    <property type="project" value="TreeGrafter"/>
</dbReference>
<keyword evidence="9 11" id="KW-0131">Cell cycle</keyword>
<dbReference type="HAMAP" id="MF_00303">
    <property type="entry name" value="Trigger_factor_Tig"/>
    <property type="match status" value="1"/>
</dbReference>
<evidence type="ECO:0000313" key="16">
    <source>
        <dbReference type="Proteomes" id="UP000824150"/>
    </source>
</evidence>
<evidence type="ECO:0000256" key="1">
    <source>
        <dbReference type="ARBA" id="ARBA00000971"/>
    </source>
</evidence>
<dbReference type="EC" id="5.2.1.8" evidence="3 11"/>
<dbReference type="SUPFAM" id="SSF109998">
    <property type="entry name" value="Triger factor/SurA peptide-binding domain-like"/>
    <property type="match status" value="1"/>
</dbReference>
<evidence type="ECO:0000256" key="10">
    <source>
        <dbReference type="ARBA" id="ARBA00029986"/>
    </source>
</evidence>
<dbReference type="PANTHER" id="PTHR30560:SF3">
    <property type="entry name" value="TRIGGER FACTOR-LIKE PROTEIN TIG, CHLOROPLASTIC"/>
    <property type="match status" value="1"/>
</dbReference>
<comment type="function">
    <text evidence="11">Involved in protein export. Acts as a chaperone by maintaining the newly synthesized protein in an open conformation. Functions as a peptidyl-prolyl cis-trans isomerase.</text>
</comment>
<organism evidence="15 16">
    <name type="scientific">Candidatus Anaerobiospirillum merdipullorum</name>
    <dbReference type="NCBI Taxonomy" id="2838450"/>
    <lineage>
        <taxon>Bacteria</taxon>
        <taxon>Pseudomonadati</taxon>
        <taxon>Pseudomonadota</taxon>
        <taxon>Gammaproteobacteria</taxon>
        <taxon>Aeromonadales</taxon>
        <taxon>Succinivibrionaceae</taxon>
        <taxon>Anaerobiospirillum</taxon>
    </lineage>
</organism>
<dbReference type="PANTHER" id="PTHR30560">
    <property type="entry name" value="TRIGGER FACTOR CHAPERONE AND PEPTIDYL-PROLYL CIS/TRANS ISOMERASE"/>
    <property type="match status" value="1"/>
</dbReference>
<comment type="domain">
    <text evidence="11">Consists of 3 domains; the N-terminus binds the ribosome, the middle domain has PPIase activity, while the C-terminus has intrinsic chaperone activity on its own.</text>
</comment>
<keyword evidence="8 11" id="KW-0413">Isomerase</keyword>
<dbReference type="NCBIfam" id="TIGR00115">
    <property type="entry name" value="tig"/>
    <property type="match status" value="1"/>
</dbReference>
<evidence type="ECO:0000256" key="12">
    <source>
        <dbReference type="PROSITE-ProRule" id="PRU00277"/>
    </source>
</evidence>
<dbReference type="EMBL" id="JAHLFG010000070">
    <property type="protein sequence ID" value="MBU3827113.1"/>
    <property type="molecule type" value="Genomic_DNA"/>
</dbReference>
<dbReference type="InterPro" id="IPR005215">
    <property type="entry name" value="Trig_fac"/>
</dbReference>
<dbReference type="InterPro" id="IPR027304">
    <property type="entry name" value="Trigger_fact/SurA_dom_sf"/>
</dbReference>
<dbReference type="Pfam" id="PF05697">
    <property type="entry name" value="Trigger_N"/>
    <property type="match status" value="1"/>
</dbReference>
<dbReference type="Proteomes" id="UP000824150">
    <property type="component" value="Unassembled WGS sequence"/>
</dbReference>
<evidence type="ECO:0000256" key="6">
    <source>
        <dbReference type="ARBA" id="ARBA00023110"/>
    </source>
</evidence>
<evidence type="ECO:0000256" key="11">
    <source>
        <dbReference type="HAMAP-Rule" id="MF_00303"/>
    </source>
</evidence>
<evidence type="ECO:0000256" key="5">
    <source>
        <dbReference type="ARBA" id="ARBA00022618"/>
    </source>
</evidence>
<dbReference type="GO" id="GO:0015031">
    <property type="term" value="P:protein transport"/>
    <property type="evidence" value="ECO:0007669"/>
    <property type="project" value="UniProtKB-UniRule"/>
</dbReference>
<evidence type="ECO:0000256" key="3">
    <source>
        <dbReference type="ARBA" id="ARBA00013194"/>
    </source>
</evidence>
<sequence length="445" mass="49923">MMQASIENLEGLKRLITVTVPAEDVKKAYAASLRNVAKSARIDGFRKGHIPTKVLEMHFGPRIVSDAYDYVINKTLPEAFKSCNVNPASTPEIKFGEGVNGNMDADLTYEAHFEVMPTLEEKPLSEMPLTVVQSKISDADIDKMIESLRAQQGKWQVTDEAEAAEGKLVKIDFVGTINGEAFEGGSANDFSLVIGRTAMIPGFSEQIVGHKAGDKFTINVKFPDDYHAEELKGKDAQFEITVNSVSEQKLPELDDAFFKMFGINEGGLEAFRADLLRNMEREQKRALNVTQRNNICDALLNYFGEFDVPAELVENERKRLCEAEAMRFKSYNIPVKEDLSADPEYHKQDALNAVRLRCILDLYVKKSGLQAPSDDSVNEELNLVADAYEDPEALKQSIRANKEQFSAIRNQAFERDLFNYIQNSAKCEVKEETFSELLRVGQMGF</sequence>
<dbReference type="InterPro" id="IPR036611">
    <property type="entry name" value="Trigger_fac_ribosome-bd_sf"/>
</dbReference>
<proteinExistence type="inferred from homology"/>
<evidence type="ECO:0000256" key="13">
    <source>
        <dbReference type="RuleBase" id="RU003914"/>
    </source>
</evidence>
<keyword evidence="5 11" id="KW-0132">Cell division</keyword>
<dbReference type="Pfam" id="PF00254">
    <property type="entry name" value="FKBP_C"/>
    <property type="match status" value="1"/>
</dbReference>
<dbReference type="GO" id="GO:0051083">
    <property type="term" value="P:'de novo' cotranslational protein folding"/>
    <property type="evidence" value="ECO:0007669"/>
    <property type="project" value="TreeGrafter"/>
</dbReference>
<comment type="similarity">
    <text evidence="2 11 13">Belongs to the FKBP-type PPIase family. Tig subfamily.</text>
</comment>
<comment type="catalytic activity">
    <reaction evidence="1 11 12">
        <text>[protein]-peptidylproline (omega=180) = [protein]-peptidylproline (omega=0)</text>
        <dbReference type="Rhea" id="RHEA:16237"/>
        <dbReference type="Rhea" id="RHEA-COMP:10747"/>
        <dbReference type="Rhea" id="RHEA-COMP:10748"/>
        <dbReference type="ChEBI" id="CHEBI:83833"/>
        <dbReference type="ChEBI" id="CHEBI:83834"/>
        <dbReference type="EC" id="5.2.1.8"/>
    </reaction>
</comment>
<dbReference type="GO" id="GO:0043335">
    <property type="term" value="P:protein unfolding"/>
    <property type="evidence" value="ECO:0007669"/>
    <property type="project" value="TreeGrafter"/>
</dbReference>
<accession>A0A9E2KPW6</accession>
<evidence type="ECO:0000256" key="9">
    <source>
        <dbReference type="ARBA" id="ARBA00023306"/>
    </source>
</evidence>
<comment type="subcellular location">
    <subcellularLocation>
        <location evidence="11">Cytoplasm</location>
    </subcellularLocation>
    <text evidence="11">About half TF is bound to the ribosome near the polypeptide exit tunnel while the other half is free in the cytoplasm.</text>
</comment>
<dbReference type="GO" id="GO:0044183">
    <property type="term" value="F:protein folding chaperone"/>
    <property type="evidence" value="ECO:0007669"/>
    <property type="project" value="TreeGrafter"/>
</dbReference>
<dbReference type="Pfam" id="PF05698">
    <property type="entry name" value="Trigger_C"/>
    <property type="match status" value="1"/>
</dbReference>
<comment type="caution">
    <text evidence="15">The sequence shown here is derived from an EMBL/GenBank/DDBJ whole genome shotgun (WGS) entry which is preliminary data.</text>
</comment>
<dbReference type="InterPro" id="IPR008881">
    <property type="entry name" value="Trigger_fac_ribosome-bd_bac"/>
</dbReference>
<protein>
    <recommendedName>
        <fullName evidence="4 11">Trigger factor</fullName>
        <shortName evidence="11">TF</shortName>
        <ecNumber evidence="3 11">5.2.1.8</ecNumber>
    </recommendedName>
    <alternativeName>
        <fullName evidence="10 11">PPIase</fullName>
    </alternativeName>
</protein>
<dbReference type="Gene3D" id="3.10.50.40">
    <property type="match status" value="1"/>
</dbReference>
<evidence type="ECO:0000259" key="14">
    <source>
        <dbReference type="PROSITE" id="PS50059"/>
    </source>
</evidence>
<reference evidence="15" key="2">
    <citation type="submission" date="2021-04" db="EMBL/GenBank/DDBJ databases">
        <authorList>
            <person name="Gilroy R."/>
        </authorList>
    </citation>
    <scope>NUCLEOTIDE SEQUENCE</scope>
    <source>
        <strain evidence="15">687</strain>
    </source>
</reference>
<evidence type="ECO:0000256" key="2">
    <source>
        <dbReference type="ARBA" id="ARBA00005464"/>
    </source>
</evidence>
<dbReference type="InterPro" id="IPR046357">
    <property type="entry name" value="PPIase_dom_sf"/>
</dbReference>
<gene>
    <name evidence="11 15" type="primary">tig</name>
    <name evidence="15" type="ORF">IAA31_06455</name>
</gene>
<dbReference type="InterPro" id="IPR001179">
    <property type="entry name" value="PPIase_FKBP_dom"/>
</dbReference>
<dbReference type="SUPFAM" id="SSF102735">
    <property type="entry name" value="Trigger factor ribosome-binding domain"/>
    <property type="match status" value="1"/>
</dbReference>
<feature type="domain" description="PPIase FKBP-type" evidence="14">
    <location>
        <begin position="166"/>
        <end position="254"/>
    </location>
</feature>
<dbReference type="PROSITE" id="PS50059">
    <property type="entry name" value="FKBP_PPIASE"/>
    <property type="match status" value="1"/>
</dbReference>
<dbReference type="SUPFAM" id="SSF54534">
    <property type="entry name" value="FKBP-like"/>
    <property type="match status" value="1"/>
</dbReference>
<evidence type="ECO:0000256" key="4">
    <source>
        <dbReference type="ARBA" id="ARBA00016902"/>
    </source>
</evidence>
<dbReference type="PIRSF" id="PIRSF003095">
    <property type="entry name" value="Trigger_factor"/>
    <property type="match status" value="1"/>
</dbReference>